<dbReference type="SUPFAM" id="SSF49899">
    <property type="entry name" value="Concanavalin A-like lectins/glucanases"/>
    <property type="match status" value="1"/>
</dbReference>
<dbReference type="EMBL" id="HBFQ01006798">
    <property type="protein sequence ID" value="CAD8830445.1"/>
    <property type="molecule type" value="Transcribed_RNA"/>
</dbReference>
<evidence type="ECO:0000313" key="3">
    <source>
        <dbReference type="EMBL" id="CAD8830445.1"/>
    </source>
</evidence>
<organism evidence="3">
    <name type="scientific">Noctiluca scintillans</name>
    <name type="common">Sea sparkle</name>
    <name type="synonym">Red tide dinoflagellate</name>
    <dbReference type="NCBI Taxonomy" id="2966"/>
    <lineage>
        <taxon>Eukaryota</taxon>
        <taxon>Sar</taxon>
        <taxon>Alveolata</taxon>
        <taxon>Dinophyceae</taxon>
        <taxon>Noctilucales</taxon>
        <taxon>Noctilucaceae</taxon>
        <taxon>Noctiluca</taxon>
    </lineage>
</organism>
<dbReference type="GO" id="GO:0005634">
    <property type="term" value="C:nucleus"/>
    <property type="evidence" value="ECO:0007669"/>
    <property type="project" value="TreeGrafter"/>
</dbReference>
<feature type="compositionally biased region" description="Basic and acidic residues" evidence="1">
    <location>
        <begin position="658"/>
        <end position="669"/>
    </location>
</feature>
<reference evidence="3" key="1">
    <citation type="submission" date="2021-01" db="EMBL/GenBank/DDBJ databases">
        <authorList>
            <person name="Corre E."/>
            <person name="Pelletier E."/>
            <person name="Niang G."/>
            <person name="Scheremetjew M."/>
            <person name="Finn R."/>
            <person name="Kale V."/>
            <person name="Holt S."/>
            <person name="Cochrane G."/>
            <person name="Meng A."/>
            <person name="Brown T."/>
            <person name="Cohen L."/>
        </authorList>
    </citation>
    <scope>NUCLEOTIDE SEQUENCE</scope>
</reference>
<accession>A0A7S1EX18</accession>
<dbReference type="PANTHER" id="PTHR12381:SF56">
    <property type="entry name" value="B30.2_SPRY DOMAIN-CONTAINING PROTEIN-RELATED"/>
    <property type="match status" value="1"/>
</dbReference>
<feature type="compositionally biased region" description="Acidic residues" evidence="1">
    <location>
        <begin position="477"/>
        <end position="528"/>
    </location>
</feature>
<sequence length="905" mass="102825">MDADMGLEGACSVEDQSGEAPEVTDCPPKELEENAVLDARPVIKEPVVFHVQDTTMNVLPSTFGNMLTTLSDGGCQYLLASARANVGIKSGRYMFEARVVESMSPAEEPASRNKVPNKNLLRIGFSRGRPGSLFLGDTEDSVCFDWDGSFIHNKCSTTCAERTVRDQVLCVLLNLDETSPNHNTVSLFRDGQRVSQPQALPEHLKGMALFPTLTFKNMTVQFNFGPKPMAPLPFTCRMVGEAVQQEVTVATAVGPKDGRYDVLYPVCLPDEGTFDWLDLFLEKNPHFTELSDRAVLNWTEASGVIKIKGQARTSNDKPEMGVGIPSLDDWSVRRVLQAVAPLQQRHYVVMEVKSNWLKEERAALLARFETFKKVAVVIVGEPTLEFKKHTQRLNLKQKQEASDAEFRAKQAEEKKKKLAAQRAKQVERAAKKAEKERRRKLEELRKAKEAREAAVRKAKAAAEKKAKAAMIKKETGEDVPEEEDDEEEDEKAADEKKEEDDPDALEEEEEEEGAEEEEELEPPEVELTTEERNMVFCKTGTPDLTNYVLNMSFTSFSVPDKDEAFDEIRYEWLKGVKCTEYVKQWVLDRKLTTRVEDITPSEWFICKWKEWQKVIQVWHLKHNEYKNAMTKKAADRNAKIAQRAQKKAAAEKLAAMKAESEERAESEKEGGEEEPEDQDMDLEEEDEEEEKIEFDKVDVFGVEDVLDLGGGEPLFCKFGFEDWTLMTLRHELHLLAHGFRRDCKDPDRLGIHLDHLAFYYHKYFKKTLSTKFFGVESSKEVIDLVRDCVVVNPKNQVVEAQLPDDMESHGIFVMLTEESRRDRQRRIDLGDESAVLKLTQPQYAQTAQRSQVGSVRPYQAGAIQAGAVVRPQPWYNQRPQFAGMYRPGVAYGAARPYAAWRPTWG</sequence>
<dbReference type="GO" id="GO:0000380">
    <property type="term" value="P:alternative mRNA splicing, via spliceosome"/>
    <property type="evidence" value="ECO:0007669"/>
    <property type="project" value="TreeGrafter"/>
</dbReference>
<feature type="domain" description="SPRY" evidence="2">
    <location>
        <begin position="90"/>
        <end position="228"/>
    </location>
</feature>
<dbReference type="AlphaFoldDB" id="A0A7S1EX18"/>
<feature type="compositionally biased region" description="Basic and acidic residues" evidence="1">
    <location>
        <begin position="424"/>
        <end position="451"/>
    </location>
</feature>
<evidence type="ECO:0000259" key="2">
    <source>
        <dbReference type="SMART" id="SM00449"/>
    </source>
</evidence>
<name>A0A7S1EX18_NOCSC</name>
<feature type="region of interest" description="Disordered" evidence="1">
    <location>
        <begin position="468"/>
        <end position="532"/>
    </location>
</feature>
<dbReference type="Gene3D" id="2.60.120.920">
    <property type="match status" value="1"/>
</dbReference>
<feature type="region of interest" description="Disordered" evidence="1">
    <location>
        <begin position="1"/>
        <end position="25"/>
    </location>
</feature>
<dbReference type="SMART" id="SM00449">
    <property type="entry name" value="SPRY"/>
    <property type="match status" value="1"/>
</dbReference>
<feature type="compositionally biased region" description="Acidic residues" evidence="1">
    <location>
        <begin position="670"/>
        <end position="689"/>
    </location>
</feature>
<evidence type="ECO:0000256" key="1">
    <source>
        <dbReference type="SAM" id="MobiDB-lite"/>
    </source>
</evidence>
<feature type="region of interest" description="Disordered" evidence="1">
    <location>
        <begin position="421"/>
        <end position="451"/>
    </location>
</feature>
<dbReference type="InterPro" id="IPR013320">
    <property type="entry name" value="ConA-like_dom_sf"/>
</dbReference>
<dbReference type="GO" id="GO:0003723">
    <property type="term" value="F:RNA binding"/>
    <property type="evidence" value="ECO:0007669"/>
    <property type="project" value="TreeGrafter"/>
</dbReference>
<dbReference type="PANTHER" id="PTHR12381">
    <property type="entry name" value="HETEROGENEOUS NUCLEAR RIBONUCLEOPROTEIN U FAMILY MEMBER"/>
    <property type="match status" value="1"/>
</dbReference>
<dbReference type="InterPro" id="IPR043136">
    <property type="entry name" value="B30.2/SPRY_sf"/>
</dbReference>
<dbReference type="InterPro" id="IPR003877">
    <property type="entry name" value="SPRY_dom"/>
</dbReference>
<proteinExistence type="predicted"/>
<feature type="region of interest" description="Disordered" evidence="1">
    <location>
        <begin position="651"/>
        <end position="689"/>
    </location>
</feature>
<protein>
    <recommendedName>
        <fullName evidence="2">SPRY domain-containing protein</fullName>
    </recommendedName>
</protein>
<gene>
    <name evidence="3" type="ORF">NSCI0253_LOCUS4791</name>
</gene>